<proteinExistence type="predicted"/>
<dbReference type="GO" id="GO:0000160">
    <property type="term" value="P:phosphorelay signal transduction system"/>
    <property type="evidence" value="ECO:0007669"/>
    <property type="project" value="InterPro"/>
</dbReference>
<dbReference type="PANTHER" id="PTHR21262:SF31">
    <property type="entry name" value="GTP PYROPHOSPHOKINASE"/>
    <property type="match status" value="1"/>
</dbReference>
<dbReference type="OrthoDB" id="9805041at2"/>
<dbReference type="CDD" id="cd05399">
    <property type="entry name" value="NT_Rel-Spo_like"/>
    <property type="match status" value="1"/>
</dbReference>
<dbReference type="PANTHER" id="PTHR21262">
    <property type="entry name" value="GUANOSINE-3',5'-BIS DIPHOSPHATE 3'-PYROPHOSPHOHYDROLASE"/>
    <property type="match status" value="1"/>
</dbReference>
<keyword evidence="1" id="KW-0597">Phosphoprotein</keyword>
<accession>A0A3R9ZEJ8</accession>
<dbReference type="SUPFAM" id="SSF52172">
    <property type="entry name" value="CheY-like"/>
    <property type="match status" value="1"/>
</dbReference>
<dbReference type="RefSeq" id="WP_126045177.1">
    <property type="nucleotide sequence ID" value="NZ_RXFM01000097.1"/>
</dbReference>
<dbReference type="Gene3D" id="3.30.460.10">
    <property type="entry name" value="Beta Polymerase, domain 2"/>
    <property type="match status" value="1"/>
</dbReference>
<evidence type="ECO:0000313" key="4">
    <source>
        <dbReference type="EMBL" id="RST62750.1"/>
    </source>
</evidence>
<dbReference type="Pfam" id="PF00072">
    <property type="entry name" value="Response_reg"/>
    <property type="match status" value="1"/>
</dbReference>
<evidence type="ECO:0000256" key="2">
    <source>
        <dbReference type="SAM" id="Coils"/>
    </source>
</evidence>
<dbReference type="SMART" id="SM00448">
    <property type="entry name" value="REC"/>
    <property type="match status" value="1"/>
</dbReference>
<dbReference type="Proteomes" id="UP000279470">
    <property type="component" value="Unassembled WGS sequence"/>
</dbReference>
<dbReference type="SUPFAM" id="SSF81301">
    <property type="entry name" value="Nucleotidyltransferase"/>
    <property type="match status" value="1"/>
</dbReference>
<organism evidence="4 5">
    <name type="scientific">Candidatus Aquarickettsia rohweri</name>
    <dbReference type="NCBI Taxonomy" id="2602574"/>
    <lineage>
        <taxon>Bacteria</taxon>
        <taxon>Pseudomonadati</taxon>
        <taxon>Pseudomonadota</taxon>
        <taxon>Alphaproteobacteria</taxon>
        <taxon>Rickettsiales</taxon>
        <taxon>Candidatus Midichloriaceae</taxon>
        <taxon>Candidatus Aquarickettsia</taxon>
    </lineage>
</organism>
<comment type="caution">
    <text evidence="4">The sequence shown here is derived from an EMBL/GenBank/DDBJ whole genome shotgun (WGS) entry which is preliminary data.</text>
</comment>
<gene>
    <name evidence="4" type="ORF">EIC27_06005</name>
</gene>
<evidence type="ECO:0000259" key="3">
    <source>
        <dbReference type="PROSITE" id="PS50110"/>
    </source>
</evidence>
<name>A0A3R9ZEJ8_9RICK</name>
<feature type="coiled-coil region" evidence="2">
    <location>
        <begin position="194"/>
        <end position="221"/>
    </location>
</feature>
<dbReference type="Gene3D" id="3.40.50.2300">
    <property type="match status" value="1"/>
</dbReference>
<dbReference type="InterPro" id="IPR043519">
    <property type="entry name" value="NT_sf"/>
</dbReference>
<evidence type="ECO:0000313" key="5">
    <source>
        <dbReference type="Proteomes" id="UP000279470"/>
    </source>
</evidence>
<keyword evidence="5" id="KW-1185">Reference proteome</keyword>
<dbReference type="Pfam" id="PF04607">
    <property type="entry name" value="RelA_SpoT"/>
    <property type="match status" value="1"/>
</dbReference>
<sequence length="274" mass="31621">MKKQVILIIDDNRFARNILSNISSSLGFDVIVAADGQEALEILQHSKYAVDIVITDHNMPIVKGLEFAISFKMIKKYEKVPIILYTQESNIDYKENINYDIFDYIFNKSASLKEIVYKAKELNDLKGLRKDAIKLHNDIIKELKIVLLDLGANLLSISGRIKTITYIYSKLNNNTHVIDNIKDILGFRIIVKTIKNCYKALELLKKEYNCLDNRIKDYIKHPKDNGYQSIHMVIIGPFKKKMEIQIRTSEMHNIAENGSAAHSIYKDNIQNKEK</sequence>
<feature type="modified residue" description="4-aspartylphosphate" evidence="1">
    <location>
        <position position="56"/>
    </location>
</feature>
<protein>
    <submittedName>
        <fullName evidence="4">Response regulator</fullName>
    </submittedName>
</protein>
<dbReference type="SMART" id="SM00954">
    <property type="entry name" value="RelA_SpoT"/>
    <property type="match status" value="1"/>
</dbReference>
<dbReference type="InterPro" id="IPR007685">
    <property type="entry name" value="RelA_SpoT"/>
</dbReference>
<dbReference type="PROSITE" id="PS50110">
    <property type="entry name" value="RESPONSE_REGULATORY"/>
    <property type="match status" value="1"/>
</dbReference>
<dbReference type="GO" id="GO:0015969">
    <property type="term" value="P:guanosine tetraphosphate metabolic process"/>
    <property type="evidence" value="ECO:0007669"/>
    <property type="project" value="InterPro"/>
</dbReference>
<dbReference type="InterPro" id="IPR011006">
    <property type="entry name" value="CheY-like_superfamily"/>
</dbReference>
<feature type="domain" description="Response regulatory" evidence="3">
    <location>
        <begin position="5"/>
        <end position="123"/>
    </location>
</feature>
<keyword evidence="2" id="KW-0175">Coiled coil</keyword>
<dbReference type="InterPro" id="IPR001789">
    <property type="entry name" value="Sig_transdc_resp-reg_receiver"/>
</dbReference>
<dbReference type="AlphaFoldDB" id="A0A3R9ZEJ8"/>
<dbReference type="EMBL" id="RXFM01000097">
    <property type="protein sequence ID" value="RST62750.1"/>
    <property type="molecule type" value="Genomic_DNA"/>
</dbReference>
<reference evidence="5" key="1">
    <citation type="submission" date="2018-11" db="EMBL/GenBank/DDBJ databases">
        <title>Phylogenetic, genomic, and biogeographic characterization of a novel and ubiquitous marine invertebrate-associated Rickettsiales parasite, Candidatus Marinoinvertebrata rohwerii, gen. nov., sp. nov.</title>
        <authorList>
            <person name="Klinges J.G."/>
            <person name="Rosales S.M."/>
            <person name="Mcminds R."/>
            <person name="Shaver E.C."/>
            <person name="Shantz A."/>
            <person name="Peters E.C."/>
            <person name="Burkepile D.E."/>
            <person name="Silliman B.R."/>
            <person name="Vega Thurber R.L."/>
        </authorList>
    </citation>
    <scope>NUCLEOTIDE SEQUENCE [LARGE SCALE GENOMIC DNA]</scope>
    <source>
        <strain evidence="5">a_cerv_44</strain>
    </source>
</reference>
<evidence type="ECO:0000256" key="1">
    <source>
        <dbReference type="PROSITE-ProRule" id="PRU00169"/>
    </source>
</evidence>